<dbReference type="Gene3D" id="1.20.120.330">
    <property type="entry name" value="Nucleotidyltransferases domain 2"/>
    <property type="match status" value="1"/>
</dbReference>
<dbReference type="Pfam" id="PF05068">
    <property type="entry name" value="MtlR"/>
    <property type="match status" value="1"/>
</dbReference>
<name>A0ABS2HLD6_9VIBR</name>
<dbReference type="InterPro" id="IPR038026">
    <property type="entry name" value="MtlR-like_sf"/>
</dbReference>
<dbReference type="PANTHER" id="PTHR37941:SF1">
    <property type="entry name" value="FUMARASE E-RELATED"/>
    <property type="match status" value="1"/>
</dbReference>
<dbReference type="EMBL" id="JAFEUM010000005">
    <property type="protein sequence ID" value="MBM7037387.1"/>
    <property type="molecule type" value="Genomic_DNA"/>
</dbReference>
<accession>A0ABS2HLD6</accession>
<dbReference type="SUPFAM" id="SSF158668">
    <property type="entry name" value="MtlR-like"/>
    <property type="match status" value="1"/>
</dbReference>
<keyword evidence="2" id="KW-1185">Reference proteome</keyword>
<organism evidence="1 2">
    <name type="scientific">Vibrio ulleungensis</name>
    <dbReference type="NCBI Taxonomy" id="2807619"/>
    <lineage>
        <taxon>Bacteria</taxon>
        <taxon>Pseudomonadati</taxon>
        <taxon>Pseudomonadota</taxon>
        <taxon>Gammaproteobacteria</taxon>
        <taxon>Vibrionales</taxon>
        <taxon>Vibrionaceae</taxon>
        <taxon>Vibrio</taxon>
    </lineage>
</organism>
<reference evidence="1 2" key="1">
    <citation type="submission" date="2021-02" db="EMBL/GenBank/DDBJ databases">
        <authorList>
            <person name="Park J.-S."/>
        </authorList>
    </citation>
    <scope>NUCLEOTIDE SEQUENCE [LARGE SCALE GENOMIC DNA]</scope>
    <source>
        <strain evidence="1 2">188UL20-2</strain>
    </source>
</reference>
<evidence type="ECO:0000313" key="1">
    <source>
        <dbReference type="EMBL" id="MBM7037387.1"/>
    </source>
</evidence>
<comment type="caution">
    <text evidence="1">The sequence shown here is derived from an EMBL/GenBank/DDBJ whole genome shotgun (WGS) entry which is preliminary data.</text>
</comment>
<dbReference type="RefSeq" id="WP_205158922.1">
    <property type="nucleotide sequence ID" value="NZ_JAFEUM010000005.1"/>
</dbReference>
<dbReference type="Proteomes" id="UP000809621">
    <property type="component" value="Unassembled WGS sequence"/>
</dbReference>
<proteinExistence type="predicted"/>
<gene>
    <name evidence="1" type="ORF">JQC93_13310</name>
</gene>
<evidence type="ECO:0000313" key="2">
    <source>
        <dbReference type="Proteomes" id="UP000809621"/>
    </source>
</evidence>
<sequence>MPISPEHETELLEALSESQNANECLLSAYDVLDDTVDAVLQSIFHKDDYAVKFVVEPLLTTDGPLGDVLIRCKLLLGLGGISKQTYDDIEIFVTLKEWARHEPNVSFIDPNVLFELNRVQAIHSVMPLEFSDALIEGLDESSKLMFLQRHFLKVRSTIVLAVTSLMHSLCKENALTS</sequence>
<dbReference type="PANTHER" id="PTHR37941">
    <property type="entry name" value="FUMARASE E-RELATED"/>
    <property type="match status" value="1"/>
</dbReference>
<protein>
    <submittedName>
        <fullName evidence="1">Transcriptional regulator</fullName>
    </submittedName>
</protein>
<dbReference type="InterPro" id="IPR007761">
    <property type="entry name" value="MtlR-like"/>
</dbReference>